<organism evidence="1 2">
    <name type="scientific">Planobispora rosea</name>
    <dbReference type="NCBI Taxonomy" id="35762"/>
    <lineage>
        <taxon>Bacteria</taxon>
        <taxon>Bacillati</taxon>
        <taxon>Actinomycetota</taxon>
        <taxon>Actinomycetes</taxon>
        <taxon>Streptosporangiales</taxon>
        <taxon>Streptosporangiaceae</taxon>
        <taxon>Planobispora</taxon>
    </lineage>
</organism>
<dbReference type="EMBL" id="BOOI01000096">
    <property type="protein sequence ID" value="GIH88969.1"/>
    <property type="molecule type" value="Genomic_DNA"/>
</dbReference>
<dbReference type="RefSeq" id="WP_203863687.1">
    <property type="nucleotide sequence ID" value="NZ_BMQP01000065.1"/>
</dbReference>
<sequence>MVDEERQRLSPTHPSQWRNVYDFLEQVRLRPGMWIRGGSLRDLESMLVGYRLALDVHGIDEPFDFWPDGPFSRWLDRYGRSSALGWAAEIERQVEPGTTPLEAFFAYLDEYRAEKQAADVAGGSQRPDND</sequence>
<evidence type="ECO:0000313" key="2">
    <source>
        <dbReference type="Proteomes" id="UP000655044"/>
    </source>
</evidence>
<dbReference type="Proteomes" id="UP000655044">
    <property type="component" value="Unassembled WGS sequence"/>
</dbReference>
<keyword evidence="2" id="KW-1185">Reference proteome</keyword>
<comment type="caution">
    <text evidence="1">The sequence shown here is derived from an EMBL/GenBank/DDBJ whole genome shotgun (WGS) entry which is preliminary data.</text>
</comment>
<proteinExistence type="predicted"/>
<reference evidence="1" key="1">
    <citation type="submission" date="2021-01" db="EMBL/GenBank/DDBJ databases">
        <title>Whole genome shotgun sequence of Planobispora rosea NBRC 15558.</title>
        <authorList>
            <person name="Komaki H."/>
            <person name="Tamura T."/>
        </authorList>
    </citation>
    <scope>NUCLEOTIDE SEQUENCE</scope>
    <source>
        <strain evidence="1">NBRC 15558</strain>
    </source>
</reference>
<protein>
    <submittedName>
        <fullName evidence="1">Uncharacterized protein</fullName>
    </submittedName>
</protein>
<dbReference type="AlphaFoldDB" id="A0A8J3WG73"/>
<gene>
    <name evidence="1" type="ORF">Pro02_73770</name>
</gene>
<name>A0A8J3WG73_PLARO</name>
<accession>A0A8J3WG73</accession>
<evidence type="ECO:0000313" key="1">
    <source>
        <dbReference type="EMBL" id="GIH88969.1"/>
    </source>
</evidence>